<dbReference type="InterPro" id="IPR006881">
    <property type="entry name" value="RepA_C"/>
</dbReference>
<dbReference type="Proteomes" id="UP001500187">
    <property type="component" value="Unassembled WGS sequence"/>
</dbReference>
<proteinExistence type="predicted"/>
<protein>
    <submittedName>
        <fullName evidence="1">Replication protein RepA</fullName>
    </submittedName>
</protein>
<keyword evidence="2" id="KW-1185">Reference proteome</keyword>
<evidence type="ECO:0000313" key="2">
    <source>
        <dbReference type="Proteomes" id="UP001500187"/>
    </source>
</evidence>
<dbReference type="RefSeq" id="WP_345446658.1">
    <property type="nucleotide sequence ID" value="NZ_BAABKP010000004.1"/>
</dbReference>
<reference evidence="2" key="1">
    <citation type="journal article" date="2019" name="Int. J. Syst. Evol. Microbiol.">
        <title>The Global Catalogue of Microorganisms (GCM) 10K type strain sequencing project: providing services to taxonomists for standard genome sequencing and annotation.</title>
        <authorList>
            <consortium name="The Broad Institute Genomics Platform"/>
            <consortium name="The Broad Institute Genome Sequencing Center for Infectious Disease"/>
            <person name="Wu L."/>
            <person name="Ma J."/>
        </authorList>
    </citation>
    <scope>NUCLEOTIDE SEQUENCE [LARGE SCALE GENOMIC DNA]</scope>
    <source>
        <strain evidence="2">JCM 18541</strain>
    </source>
</reference>
<dbReference type="Pfam" id="PF04796">
    <property type="entry name" value="RepA_C"/>
    <property type="match status" value="1"/>
</dbReference>
<gene>
    <name evidence="1" type="ORF">GCM10023352_18030</name>
</gene>
<comment type="caution">
    <text evidence="1">The sequence shown here is derived from an EMBL/GenBank/DDBJ whole genome shotgun (WGS) entry which is preliminary data.</text>
</comment>
<accession>A0ABP9BPI9</accession>
<dbReference type="EMBL" id="BAABKP010000004">
    <property type="protein sequence ID" value="GAA4798648.1"/>
    <property type="molecule type" value="Genomic_DNA"/>
</dbReference>
<evidence type="ECO:0000313" key="1">
    <source>
        <dbReference type="EMBL" id="GAA4798648.1"/>
    </source>
</evidence>
<name>A0ABP9BPI9_9MICC</name>
<organism evidence="1 2">
    <name type="scientific">Rothia endophytica</name>
    <dbReference type="NCBI Taxonomy" id="1324766"/>
    <lineage>
        <taxon>Bacteria</taxon>
        <taxon>Bacillati</taxon>
        <taxon>Actinomycetota</taxon>
        <taxon>Actinomycetes</taxon>
        <taxon>Micrococcales</taxon>
        <taxon>Micrococcaceae</taxon>
        <taxon>Rothia</taxon>
    </lineage>
</organism>
<sequence>MNDITSSLHQLQPTNGEVERIHKSFYPAQFIYCCLPYRAVEEKIWIRENGTWTLGITPGIITNPDGSRESFIPSGKLARAALLYVTTEAKKTGSPRIELAKSYRGFLADLGIEWNQRNAKEAVRQLRAVLSMSVQLSFITPAGNGDNVVTEVEFKVGSGREIHFDAKADIKERESYLLLSDDFYQSVITGHAVPIITETWRALIQETKSPLALDIYLWLSSRLNSLTAPVYITWEQLFTQFGSQTQRLAEFKKSFRAALETVREYYPGANISEMGTGQGKVKGFKGLVLRRSLSALPPQK</sequence>